<dbReference type="AlphaFoldDB" id="A0AAV4W8L8"/>
<keyword evidence="1" id="KW-0812">Transmembrane</keyword>
<keyword evidence="1" id="KW-0472">Membrane</keyword>
<reference evidence="2 3" key="1">
    <citation type="submission" date="2021-06" db="EMBL/GenBank/DDBJ databases">
        <title>Caerostris extrusa draft genome.</title>
        <authorList>
            <person name="Kono N."/>
            <person name="Arakawa K."/>
        </authorList>
    </citation>
    <scope>NUCLEOTIDE SEQUENCE [LARGE SCALE GENOMIC DNA]</scope>
</reference>
<keyword evidence="1" id="KW-1133">Transmembrane helix</keyword>
<feature type="transmembrane region" description="Helical" evidence="1">
    <location>
        <begin position="49"/>
        <end position="68"/>
    </location>
</feature>
<organism evidence="2 3">
    <name type="scientific">Caerostris extrusa</name>
    <name type="common">Bark spider</name>
    <name type="synonym">Caerostris bankana</name>
    <dbReference type="NCBI Taxonomy" id="172846"/>
    <lineage>
        <taxon>Eukaryota</taxon>
        <taxon>Metazoa</taxon>
        <taxon>Ecdysozoa</taxon>
        <taxon>Arthropoda</taxon>
        <taxon>Chelicerata</taxon>
        <taxon>Arachnida</taxon>
        <taxon>Araneae</taxon>
        <taxon>Araneomorphae</taxon>
        <taxon>Entelegynae</taxon>
        <taxon>Araneoidea</taxon>
        <taxon>Araneidae</taxon>
        <taxon>Caerostris</taxon>
    </lineage>
</organism>
<dbReference type="EMBL" id="BPLR01015864">
    <property type="protein sequence ID" value="GIY79240.1"/>
    <property type="molecule type" value="Genomic_DNA"/>
</dbReference>
<dbReference type="Proteomes" id="UP001054945">
    <property type="component" value="Unassembled WGS sequence"/>
</dbReference>
<comment type="caution">
    <text evidence="2">The sequence shown here is derived from an EMBL/GenBank/DDBJ whole genome shotgun (WGS) entry which is preliminary data.</text>
</comment>
<evidence type="ECO:0000313" key="2">
    <source>
        <dbReference type="EMBL" id="GIY79240.1"/>
    </source>
</evidence>
<feature type="transmembrane region" description="Helical" evidence="1">
    <location>
        <begin position="21"/>
        <end position="37"/>
    </location>
</feature>
<keyword evidence="3" id="KW-1185">Reference proteome</keyword>
<gene>
    <name evidence="2" type="ORF">CEXT_661621</name>
</gene>
<name>A0AAV4W8L8_CAEEX</name>
<evidence type="ECO:0000313" key="3">
    <source>
        <dbReference type="Proteomes" id="UP001054945"/>
    </source>
</evidence>
<sequence>MKCTLKCPSPPPRLQNRSGDFGFFLSASILLTSHVLPERFLCVDFGMQVLPVVFGKNFIFTILIRGYIEMGRGGYARDKTKYQPVSLTNGRTAA</sequence>
<evidence type="ECO:0000256" key="1">
    <source>
        <dbReference type="SAM" id="Phobius"/>
    </source>
</evidence>
<accession>A0AAV4W8L8</accession>
<protein>
    <submittedName>
        <fullName evidence="2">Uncharacterized protein</fullName>
    </submittedName>
</protein>
<proteinExistence type="predicted"/>